<dbReference type="KEGG" id="ppru:FDP22_10370"/>
<dbReference type="SUPFAM" id="SSF46626">
    <property type="entry name" value="Cytochrome c"/>
    <property type="match status" value="2"/>
</dbReference>
<dbReference type="Pfam" id="PF00034">
    <property type="entry name" value="Cytochrom_C"/>
    <property type="match status" value="1"/>
</dbReference>
<dbReference type="RefSeq" id="WP_138572676.1">
    <property type="nucleotide sequence ID" value="NZ_CP040818.1"/>
</dbReference>
<evidence type="ECO:0000259" key="6">
    <source>
        <dbReference type="PROSITE" id="PS51007"/>
    </source>
</evidence>
<evidence type="ECO:0000313" key="8">
    <source>
        <dbReference type="Proteomes" id="UP000305888"/>
    </source>
</evidence>
<feature type="domain" description="Cytochrome c" evidence="6">
    <location>
        <begin position="35"/>
        <end position="143"/>
    </location>
</feature>
<keyword evidence="8" id="KW-1185">Reference proteome</keyword>
<dbReference type="GO" id="GO:0009055">
    <property type="term" value="F:electron transfer activity"/>
    <property type="evidence" value="ECO:0007669"/>
    <property type="project" value="InterPro"/>
</dbReference>
<keyword evidence="3 4" id="KW-0408">Iron</keyword>
<proteinExistence type="predicted"/>
<dbReference type="GO" id="GO:0046872">
    <property type="term" value="F:metal ion binding"/>
    <property type="evidence" value="ECO:0007669"/>
    <property type="project" value="UniProtKB-KW"/>
</dbReference>
<keyword evidence="2 4" id="KW-0479">Metal-binding</keyword>
<dbReference type="InterPro" id="IPR051459">
    <property type="entry name" value="Cytochrome_c-type_DH"/>
</dbReference>
<gene>
    <name evidence="7" type="ORF">FDP22_10370</name>
</gene>
<dbReference type="InterPro" id="IPR009056">
    <property type="entry name" value="Cyt_c-like_dom"/>
</dbReference>
<evidence type="ECO:0000256" key="1">
    <source>
        <dbReference type="ARBA" id="ARBA00022617"/>
    </source>
</evidence>
<dbReference type="AlphaFoldDB" id="A0A5B8FXW4"/>
<evidence type="ECO:0000256" key="5">
    <source>
        <dbReference type="SAM" id="SignalP"/>
    </source>
</evidence>
<dbReference type="PANTHER" id="PTHR35008">
    <property type="entry name" value="BLL4482 PROTEIN-RELATED"/>
    <property type="match status" value="1"/>
</dbReference>
<keyword evidence="1 4" id="KW-0349">Heme</keyword>
<dbReference type="PROSITE" id="PS51007">
    <property type="entry name" value="CYTC"/>
    <property type="match status" value="2"/>
</dbReference>
<feature type="signal peptide" evidence="5">
    <location>
        <begin position="1"/>
        <end position="18"/>
    </location>
</feature>
<evidence type="ECO:0000256" key="3">
    <source>
        <dbReference type="ARBA" id="ARBA00023004"/>
    </source>
</evidence>
<dbReference type="Proteomes" id="UP000305888">
    <property type="component" value="Chromosome"/>
</dbReference>
<dbReference type="OrthoDB" id="9811281at2"/>
<feature type="chain" id="PRO_5022929984" evidence="5">
    <location>
        <begin position="19"/>
        <end position="301"/>
    </location>
</feature>
<reference evidence="7 8" key="1">
    <citation type="submission" date="2019-06" db="EMBL/GenBank/DDBJ databases">
        <title>Genome sequence of Rhodobacteraceae bacterium D4M1.</title>
        <authorList>
            <person name="Cao J."/>
        </authorList>
    </citation>
    <scope>NUCLEOTIDE SEQUENCE [LARGE SCALE GENOMIC DNA]</scope>
    <source>
        <strain evidence="7 8">D4M1</strain>
    </source>
</reference>
<accession>A0A5B8FXW4</accession>
<dbReference type="InterPro" id="IPR036909">
    <property type="entry name" value="Cyt_c-like_dom_sf"/>
</dbReference>
<evidence type="ECO:0000256" key="4">
    <source>
        <dbReference type="PROSITE-ProRule" id="PRU00433"/>
    </source>
</evidence>
<protein>
    <submittedName>
        <fullName evidence="7">C-type cytochrome</fullName>
    </submittedName>
</protein>
<feature type="domain" description="Cytochrome c" evidence="6">
    <location>
        <begin position="185"/>
        <end position="293"/>
    </location>
</feature>
<dbReference type="Gene3D" id="1.10.760.10">
    <property type="entry name" value="Cytochrome c-like domain"/>
    <property type="match status" value="2"/>
</dbReference>
<dbReference type="GO" id="GO:0020037">
    <property type="term" value="F:heme binding"/>
    <property type="evidence" value="ECO:0007669"/>
    <property type="project" value="InterPro"/>
</dbReference>
<dbReference type="PANTHER" id="PTHR35008:SF8">
    <property type="entry name" value="ALCOHOL DEHYDROGENASE CYTOCHROME C SUBUNIT"/>
    <property type="match status" value="1"/>
</dbReference>
<evidence type="ECO:0000313" key="7">
    <source>
        <dbReference type="EMBL" id="QDL92140.1"/>
    </source>
</evidence>
<keyword evidence="5" id="KW-0732">Signal</keyword>
<dbReference type="EMBL" id="CP040818">
    <property type="protein sequence ID" value="QDL92140.1"/>
    <property type="molecule type" value="Genomic_DNA"/>
</dbReference>
<organism evidence="7 8">
    <name type="scientific">Paroceanicella profunda</name>
    <dbReference type="NCBI Taxonomy" id="2579971"/>
    <lineage>
        <taxon>Bacteria</taxon>
        <taxon>Pseudomonadati</taxon>
        <taxon>Pseudomonadota</taxon>
        <taxon>Alphaproteobacteria</taxon>
        <taxon>Rhodobacterales</taxon>
        <taxon>Paracoccaceae</taxon>
        <taxon>Paroceanicella</taxon>
    </lineage>
</organism>
<evidence type="ECO:0000256" key="2">
    <source>
        <dbReference type="ARBA" id="ARBA00022723"/>
    </source>
</evidence>
<name>A0A5B8FXW4_9RHOB</name>
<sequence>MLKLAAGALVLAAGAAWALSAPETVEAGDLPAYTADAARGAHVFTIGGCASCHAAEGAGGDARLVLSGGRAIVSEFGTFHVPNISPDPEHGIGGWSEAQFVAAMLHGTSPEGRHYYPAFPYTSYARMRVEDLRDLFAYLRTLPASDRADTPHDIPFPFSVNRAIGLWKLLYLSPDPVVPMPGADPLAARGRYLAEGPGHCGECHTRRDLIGGPVTEAWLGGGPNPDGAGRIPNLTPGGPLGSWSASDIAYYLESGFTPDYDSVGGAMADVVRNTAALPAEDRAALAAYIKALPPVLPEGAP</sequence>